<accession>A0A2G5ERM3</accession>
<evidence type="ECO:0000313" key="3">
    <source>
        <dbReference type="Proteomes" id="UP000230069"/>
    </source>
</evidence>
<evidence type="ECO:0000256" key="1">
    <source>
        <dbReference type="SAM" id="MobiDB-lite"/>
    </source>
</evidence>
<dbReference type="OrthoDB" id="5873279at2759"/>
<keyword evidence="3" id="KW-1185">Reference proteome</keyword>
<reference evidence="2 3" key="1">
    <citation type="submission" date="2017-09" db="EMBL/GenBank/DDBJ databases">
        <title>WGS assembly of Aquilegia coerulea Goldsmith.</title>
        <authorList>
            <person name="Hodges S."/>
            <person name="Kramer E."/>
            <person name="Nordborg M."/>
            <person name="Tomkins J."/>
            <person name="Borevitz J."/>
            <person name="Derieg N."/>
            <person name="Yan J."/>
            <person name="Mihaltcheva S."/>
            <person name="Hayes R.D."/>
            <person name="Rokhsar D."/>
        </authorList>
    </citation>
    <scope>NUCLEOTIDE SEQUENCE [LARGE SCALE GENOMIC DNA]</scope>
    <source>
        <strain evidence="3">cv. Goldsmith</strain>
    </source>
</reference>
<sequence length="160" mass="17742">MPYNMACRSVNLPSPLMKSIRVSSFPVFSTILPAKDEQKACMLALSVRTVKCSAVQETSTSTASAETKETNVVKKAAPAPKPKVPAKAPAKPLPQLMEEDVVPSLKATFEAQDDLSEIEVFFQDNRVSTLSYNTCIQNIEYPAFYQQTLDQIQFETRNPH</sequence>
<dbReference type="InterPro" id="IPR021374">
    <property type="entry name" value="DUF2996"/>
</dbReference>
<evidence type="ECO:0000313" key="2">
    <source>
        <dbReference type="EMBL" id="PIA58379.1"/>
    </source>
</evidence>
<proteinExistence type="predicted"/>
<dbReference type="Proteomes" id="UP000230069">
    <property type="component" value="Unassembled WGS sequence"/>
</dbReference>
<dbReference type="PANTHER" id="PTHR36341">
    <property type="entry name" value="DUF2996 FAMILY PROTEIN"/>
    <property type="match status" value="1"/>
</dbReference>
<dbReference type="AlphaFoldDB" id="A0A2G5ERM3"/>
<protein>
    <submittedName>
        <fullName evidence="2">Uncharacterized protein</fullName>
    </submittedName>
</protein>
<feature type="region of interest" description="Disordered" evidence="1">
    <location>
        <begin position="60"/>
        <end position="90"/>
    </location>
</feature>
<organism evidence="2 3">
    <name type="scientific">Aquilegia coerulea</name>
    <name type="common">Rocky mountain columbine</name>
    <dbReference type="NCBI Taxonomy" id="218851"/>
    <lineage>
        <taxon>Eukaryota</taxon>
        <taxon>Viridiplantae</taxon>
        <taxon>Streptophyta</taxon>
        <taxon>Embryophyta</taxon>
        <taxon>Tracheophyta</taxon>
        <taxon>Spermatophyta</taxon>
        <taxon>Magnoliopsida</taxon>
        <taxon>Ranunculales</taxon>
        <taxon>Ranunculaceae</taxon>
        <taxon>Thalictroideae</taxon>
        <taxon>Aquilegia</taxon>
    </lineage>
</organism>
<dbReference type="PANTHER" id="PTHR36341:SF3">
    <property type="entry name" value="DUF2996 FAMILY PROTEIN"/>
    <property type="match status" value="1"/>
</dbReference>
<dbReference type="EMBL" id="KZ305022">
    <property type="protein sequence ID" value="PIA58379.1"/>
    <property type="molecule type" value="Genomic_DNA"/>
</dbReference>
<name>A0A2G5ERM3_AQUCA</name>
<gene>
    <name evidence="2" type="ORF">AQUCO_00500357v1</name>
</gene>